<evidence type="ECO:0000313" key="2">
    <source>
        <dbReference type="Proteomes" id="UP001057402"/>
    </source>
</evidence>
<keyword evidence="2" id="KW-1185">Reference proteome</keyword>
<accession>A0ACB9RAK0</accession>
<reference evidence="2" key="1">
    <citation type="journal article" date="2023" name="Front. Plant Sci.">
        <title>Chromosomal-level genome assembly of Melastoma candidum provides insights into trichome evolution.</title>
        <authorList>
            <person name="Zhong Y."/>
            <person name="Wu W."/>
            <person name="Sun C."/>
            <person name="Zou P."/>
            <person name="Liu Y."/>
            <person name="Dai S."/>
            <person name="Zhou R."/>
        </authorList>
    </citation>
    <scope>NUCLEOTIDE SEQUENCE [LARGE SCALE GENOMIC DNA]</scope>
</reference>
<name>A0ACB9RAK0_9MYRT</name>
<sequence length="404" mass="43981">MGEVELEPRIVSSSGNLGTGSGGLLYAELRIPKVDDKGDPGGGDVETVIVEDRMVECGLCGKTFQSKKALSGHTRVHAQNHGESTKKLRRESAAKLFMVSSTLLEEGKPPTCAICGRNFMSMNALYGHMRSHPDRSWRGVQPPVSKAKPKTVTDFDQFTIVSAGWSVTGKRGRNYISSVNSGSPLCSEDKDLSNTEKGLEIKDGVCCFGGEVDETKKCATVGVLSHSIPEKDLDNRDIKTEEASYDSPRIVADNQRLNNRAIKRKVRELDEIIRDHSTKVTAGDAIACISDNEYTCKTCKKSFTSPQSLGGHRSRCNKSKEHLVRAKPSLQPQPDSFKATSVGQVVPTYRFPGPFSTLCNGKAVADFDLNQPPTTEESEEEDEPKPNAKDPCMSKPALVMGISI</sequence>
<organism evidence="1 2">
    <name type="scientific">Melastoma candidum</name>
    <dbReference type="NCBI Taxonomy" id="119954"/>
    <lineage>
        <taxon>Eukaryota</taxon>
        <taxon>Viridiplantae</taxon>
        <taxon>Streptophyta</taxon>
        <taxon>Embryophyta</taxon>
        <taxon>Tracheophyta</taxon>
        <taxon>Spermatophyta</taxon>
        <taxon>Magnoliopsida</taxon>
        <taxon>eudicotyledons</taxon>
        <taxon>Gunneridae</taxon>
        <taxon>Pentapetalae</taxon>
        <taxon>rosids</taxon>
        <taxon>malvids</taxon>
        <taxon>Myrtales</taxon>
        <taxon>Melastomataceae</taxon>
        <taxon>Melastomatoideae</taxon>
        <taxon>Melastomateae</taxon>
        <taxon>Melastoma</taxon>
    </lineage>
</organism>
<comment type="caution">
    <text evidence="1">The sequence shown here is derived from an EMBL/GenBank/DDBJ whole genome shotgun (WGS) entry which is preliminary data.</text>
</comment>
<protein>
    <submittedName>
        <fullName evidence="1">Uncharacterized protein</fullName>
    </submittedName>
</protein>
<dbReference type="Proteomes" id="UP001057402">
    <property type="component" value="Chromosome 4"/>
</dbReference>
<gene>
    <name evidence="1" type="ORF">MLD38_012788</name>
</gene>
<proteinExistence type="predicted"/>
<dbReference type="EMBL" id="CM042883">
    <property type="protein sequence ID" value="KAI4374841.1"/>
    <property type="molecule type" value="Genomic_DNA"/>
</dbReference>
<evidence type="ECO:0000313" key="1">
    <source>
        <dbReference type="EMBL" id="KAI4374841.1"/>
    </source>
</evidence>